<dbReference type="InterPro" id="IPR020846">
    <property type="entry name" value="MFS_dom"/>
</dbReference>
<keyword evidence="2" id="KW-0813">Transport</keyword>
<dbReference type="PANTHER" id="PTHR23501">
    <property type="entry name" value="MAJOR FACILITATOR SUPERFAMILY"/>
    <property type="match status" value="1"/>
</dbReference>
<feature type="transmembrane region" description="Helical" evidence="6">
    <location>
        <begin position="253"/>
        <end position="273"/>
    </location>
</feature>
<evidence type="ECO:0000256" key="4">
    <source>
        <dbReference type="ARBA" id="ARBA00022989"/>
    </source>
</evidence>
<gene>
    <name evidence="8" type="ORF">SEUCBS140593_005499</name>
</gene>
<evidence type="ECO:0000259" key="7">
    <source>
        <dbReference type="PROSITE" id="PS50850"/>
    </source>
</evidence>
<comment type="caution">
    <text evidence="8">The sequence shown here is derived from an EMBL/GenBank/DDBJ whole genome shotgun (WGS) entry which is preliminary data.</text>
</comment>
<feature type="transmembrane region" description="Helical" evidence="6">
    <location>
        <begin position="279"/>
        <end position="301"/>
    </location>
</feature>
<evidence type="ECO:0000256" key="3">
    <source>
        <dbReference type="ARBA" id="ARBA00022692"/>
    </source>
</evidence>
<comment type="subcellular location">
    <subcellularLocation>
        <location evidence="1">Membrane</location>
        <topology evidence="1">Multi-pass membrane protein</topology>
    </subcellularLocation>
</comment>
<keyword evidence="3 6" id="KW-0812">Transmembrane</keyword>
<feature type="transmembrane region" description="Helical" evidence="6">
    <location>
        <begin position="322"/>
        <end position="339"/>
    </location>
</feature>
<feature type="transmembrane region" description="Helical" evidence="6">
    <location>
        <begin position="121"/>
        <end position="140"/>
    </location>
</feature>
<evidence type="ECO:0000256" key="5">
    <source>
        <dbReference type="ARBA" id="ARBA00023136"/>
    </source>
</evidence>
<dbReference type="InterPro" id="IPR005829">
    <property type="entry name" value="Sugar_transporter_CS"/>
</dbReference>
<dbReference type="InterPro" id="IPR036259">
    <property type="entry name" value="MFS_trans_sf"/>
</dbReference>
<reference evidence="8 9" key="1">
    <citation type="submission" date="2024-01" db="EMBL/GenBank/DDBJ databases">
        <authorList>
            <person name="Allen C."/>
            <person name="Tagirdzhanova G."/>
        </authorList>
    </citation>
    <scope>NUCLEOTIDE SEQUENCE [LARGE SCALE GENOMIC DNA]</scope>
</reference>
<protein>
    <recommendedName>
        <fullName evidence="7">Major facilitator superfamily (MFS) profile domain-containing protein</fullName>
    </recommendedName>
</protein>
<feature type="transmembrane region" description="Helical" evidence="6">
    <location>
        <begin position="537"/>
        <end position="555"/>
    </location>
</feature>
<evidence type="ECO:0000256" key="6">
    <source>
        <dbReference type="SAM" id="Phobius"/>
    </source>
</evidence>
<sequence length="595" mass="63802">MATDTESGKAATSYVDVAHDHQHRLDNLADDIDPRAIGGTLETMPKGYYYTPTFIGTFLGCMFSSMALFAGYTMPFNIVTIIDADIGPSNSYIWIPLVYTVTGSITYTVAGRMSDILGRRWFAIGANAAGLIGSIIAATAHKVPVVVGGTAFTGVAGAVQLLMPVLLGELLPNKHRPYFIAAIWLVGMPFNGFGPIVARSVVVHTAAGWRWVYYLHIILCGLAVVLLGLFYHPPTLALLHAKHRKRIFSYLDLGGIILFSAGLVLFILGLSWGGQEFPWRSSAVISTIVVGAVLLIVFVVYEFKMPISYPLMPPQLWKNAEFISTSLTASAGAMIYYSLNVLWPEQIVSLYTTDSIEIGWISCTVTGGTILGAIIACCYVKVLGHQKYQLIFATTGMTALIGAMASCDQDTKTRAIVFVTIGSVFVGMIEGITSNTTPLCLEQEDIGLAIGMLGSIRTGLSSIATAAYTAILAAKLETSISKYTGAVAAAQGIPEQVLEEVLAGLAAGQESFPDVPVAEVAEIANAYQTAYAKSFQVVYLVSIAFGVLSIIASFFSPNLEHRFTSEVARRLHGTDIDKKEAEALNGTEDEKHATV</sequence>
<proteinExistence type="predicted"/>
<feature type="transmembrane region" description="Helical" evidence="6">
    <location>
        <begin position="92"/>
        <end position="109"/>
    </location>
</feature>
<dbReference type="Pfam" id="PF06609">
    <property type="entry name" value="TRI12"/>
    <property type="match status" value="1"/>
</dbReference>
<feature type="transmembrane region" description="Helical" evidence="6">
    <location>
        <begin position="179"/>
        <end position="199"/>
    </location>
</feature>
<dbReference type="PANTHER" id="PTHR23501:SF109">
    <property type="entry name" value="MAJOR FACILITATOR SUPERFAMILY (MFS) PROFILE DOMAIN-CONTAINING PROTEIN-RELATED"/>
    <property type="match status" value="1"/>
</dbReference>
<dbReference type="SUPFAM" id="SSF103473">
    <property type="entry name" value="MFS general substrate transporter"/>
    <property type="match status" value="2"/>
</dbReference>
<keyword evidence="5 6" id="KW-0472">Membrane</keyword>
<name>A0ABP0BXU4_9PEZI</name>
<accession>A0ABP0BXU4</accession>
<feature type="transmembrane region" description="Helical" evidence="6">
    <location>
        <begin position="146"/>
        <end position="167"/>
    </location>
</feature>
<feature type="transmembrane region" description="Helical" evidence="6">
    <location>
        <begin position="48"/>
        <end position="72"/>
    </location>
</feature>
<dbReference type="CDD" id="cd06179">
    <property type="entry name" value="MFS_TRI12_like"/>
    <property type="match status" value="1"/>
</dbReference>
<evidence type="ECO:0000313" key="8">
    <source>
        <dbReference type="EMBL" id="CAK7224220.1"/>
    </source>
</evidence>
<dbReference type="InterPro" id="IPR010573">
    <property type="entry name" value="MFS_Str1/Tri12-like"/>
</dbReference>
<dbReference type="Gene3D" id="1.20.1250.20">
    <property type="entry name" value="MFS general substrate transporter like domains"/>
    <property type="match status" value="1"/>
</dbReference>
<organism evidence="8 9">
    <name type="scientific">Sporothrix eucalyptigena</name>
    <dbReference type="NCBI Taxonomy" id="1812306"/>
    <lineage>
        <taxon>Eukaryota</taxon>
        <taxon>Fungi</taxon>
        <taxon>Dikarya</taxon>
        <taxon>Ascomycota</taxon>
        <taxon>Pezizomycotina</taxon>
        <taxon>Sordariomycetes</taxon>
        <taxon>Sordariomycetidae</taxon>
        <taxon>Ophiostomatales</taxon>
        <taxon>Ophiostomataceae</taxon>
        <taxon>Sporothrix</taxon>
    </lineage>
</organism>
<feature type="transmembrane region" description="Helical" evidence="6">
    <location>
        <begin position="211"/>
        <end position="232"/>
    </location>
</feature>
<dbReference type="InterPro" id="IPR053791">
    <property type="entry name" value="MFS_Tri12-like"/>
</dbReference>
<keyword evidence="4 6" id="KW-1133">Transmembrane helix</keyword>
<evidence type="ECO:0000313" key="9">
    <source>
        <dbReference type="Proteomes" id="UP001642482"/>
    </source>
</evidence>
<evidence type="ECO:0000256" key="1">
    <source>
        <dbReference type="ARBA" id="ARBA00004141"/>
    </source>
</evidence>
<dbReference type="EMBL" id="CAWUHD010000054">
    <property type="protein sequence ID" value="CAK7224220.1"/>
    <property type="molecule type" value="Genomic_DNA"/>
</dbReference>
<evidence type="ECO:0000256" key="2">
    <source>
        <dbReference type="ARBA" id="ARBA00022448"/>
    </source>
</evidence>
<dbReference type="Gene3D" id="1.20.1720.10">
    <property type="entry name" value="Multidrug resistance protein D"/>
    <property type="match status" value="1"/>
</dbReference>
<dbReference type="PROSITE" id="PS00216">
    <property type="entry name" value="SUGAR_TRANSPORT_1"/>
    <property type="match status" value="1"/>
</dbReference>
<feature type="transmembrane region" description="Helical" evidence="6">
    <location>
        <begin position="359"/>
        <end position="380"/>
    </location>
</feature>
<dbReference type="PROSITE" id="PS50850">
    <property type="entry name" value="MFS"/>
    <property type="match status" value="1"/>
</dbReference>
<feature type="domain" description="Major facilitator superfamily (MFS) profile" evidence="7">
    <location>
        <begin position="53"/>
        <end position="561"/>
    </location>
</feature>
<keyword evidence="9" id="KW-1185">Reference proteome</keyword>
<dbReference type="Proteomes" id="UP001642482">
    <property type="component" value="Unassembled WGS sequence"/>
</dbReference>